<sequence>MRTCYDALSDMDWTKASSYGRSRSLFASLDDIDSCSAEFTHPGLLYAPLPALSWLCLVLSGRVDCLTLRSWPEIRRSFPCSAGHLTARHRTCSQRAVVMRH</sequence>
<dbReference type="Proteomes" id="UP000078340">
    <property type="component" value="Unassembled WGS sequence"/>
</dbReference>
<accession>A0A179GBX2</accession>
<name>A0A179GBX2_PURLI</name>
<reference evidence="1 2" key="1">
    <citation type="submission" date="2016-02" db="EMBL/GenBank/DDBJ databases">
        <title>Biosynthesis of antibiotic leucinostatins and their inhibition on Phytophthora in bio-control Purpureocillium lilacinum.</title>
        <authorList>
            <person name="Wang G."/>
            <person name="Liu Z."/>
            <person name="Lin R."/>
            <person name="Li E."/>
            <person name="Mao Z."/>
            <person name="Ling J."/>
            <person name="Yin W."/>
            <person name="Xie B."/>
        </authorList>
    </citation>
    <scope>NUCLEOTIDE SEQUENCE [LARGE SCALE GENOMIC DNA]</scope>
    <source>
        <strain evidence="1">PLFJ-1</strain>
    </source>
</reference>
<proteinExistence type="predicted"/>
<dbReference type="EMBL" id="LSBI01000017">
    <property type="protein sequence ID" value="OAQ75028.1"/>
    <property type="molecule type" value="Genomic_DNA"/>
</dbReference>
<comment type="caution">
    <text evidence="1">The sequence shown here is derived from an EMBL/GenBank/DDBJ whole genome shotgun (WGS) entry which is preliminary data.</text>
</comment>
<dbReference type="AlphaFoldDB" id="A0A179GBX2"/>
<gene>
    <name evidence="1" type="ORF">VFPFJ_10866</name>
</gene>
<organism evidence="1 2">
    <name type="scientific">Purpureocillium lilacinum</name>
    <name type="common">Paecilomyces lilacinus</name>
    <dbReference type="NCBI Taxonomy" id="33203"/>
    <lineage>
        <taxon>Eukaryota</taxon>
        <taxon>Fungi</taxon>
        <taxon>Dikarya</taxon>
        <taxon>Ascomycota</taxon>
        <taxon>Pezizomycotina</taxon>
        <taxon>Sordariomycetes</taxon>
        <taxon>Hypocreomycetidae</taxon>
        <taxon>Hypocreales</taxon>
        <taxon>Ophiocordycipitaceae</taxon>
        <taxon>Purpureocillium</taxon>
    </lineage>
</organism>
<protein>
    <submittedName>
        <fullName evidence="1">Uncharacterized protein</fullName>
    </submittedName>
</protein>
<evidence type="ECO:0000313" key="1">
    <source>
        <dbReference type="EMBL" id="OAQ75028.1"/>
    </source>
</evidence>
<evidence type="ECO:0000313" key="2">
    <source>
        <dbReference type="Proteomes" id="UP000078340"/>
    </source>
</evidence>